<organism evidence="3">
    <name type="scientific">Schistosoma haematobium</name>
    <name type="common">Blood fluke</name>
    <dbReference type="NCBI Taxonomy" id="6185"/>
    <lineage>
        <taxon>Eukaryota</taxon>
        <taxon>Metazoa</taxon>
        <taxon>Spiralia</taxon>
        <taxon>Lophotrochozoa</taxon>
        <taxon>Platyhelminthes</taxon>
        <taxon>Trematoda</taxon>
        <taxon>Digenea</taxon>
        <taxon>Strigeidida</taxon>
        <taxon>Schistosomatoidea</taxon>
        <taxon>Schistosomatidae</taxon>
        <taxon>Schistosoma</taxon>
    </lineage>
</organism>
<reference evidence="3" key="1">
    <citation type="journal article" date="2012" name="Nat. Genet.">
        <title>Whole-genome sequence of Schistosoma haematobium.</title>
        <authorList>
            <person name="Young N.D."/>
            <person name="Jex A.R."/>
            <person name="Li B."/>
            <person name="Liu S."/>
            <person name="Yang L."/>
            <person name="Xiong Z."/>
            <person name="Li Y."/>
            <person name="Cantacessi C."/>
            <person name="Hall R.S."/>
            <person name="Xu X."/>
            <person name="Chen F."/>
            <person name="Wu X."/>
            <person name="Zerlotini A."/>
            <person name="Oliveira G."/>
            <person name="Hofmann A."/>
            <person name="Zhang G."/>
            <person name="Fang X."/>
            <person name="Kang Y."/>
            <person name="Campbell B.E."/>
            <person name="Loukas A."/>
            <person name="Ranganathan S."/>
            <person name="Rollinson D."/>
            <person name="Rinaldi G."/>
            <person name="Brindley P.J."/>
            <person name="Yang H."/>
            <person name="Wang J."/>
            <person name="Wang J."/>
            <person name="Gasser R.B."/>
        </authorList>
    </citation>
    <scope>NUCLEOTIDE SEQUENCE [LARGE SCALE GENOMIC DNA]</scope>
</reference>
<feature type="domain" description="RRM" evidence="2">
    <location>
        <begin position="225"/>
        <end position="295"/>
    </location>
</feature>
<feature type="compositionally biased region" description="Basic and acidic residues" evidence="1">
    <location>
        <begin position="1"/>
        <end position="13"/>
    </location>
</feature>
<dbReference type="SMART" id="SM00360">
    <property type="entry name" value="RRM"/>
    <property type="match status" value="2"/>
</dbReference>
<dbReference type="InterPro" id="IPR035979">
    <property type="entry name" value="RBD_domain_sf"/>
</dbReference>
<feature type="region of interest" description="Disordered" evidence="1">
    <location>
        <begin position="1"/>
        <end position="34"/>
    </location>
</feature>
<evidence type="ECO:0000256" key="1">
    <source>
        <dbReference type="SAM" id="MobiDB-lite"/>
    </source>
</evidence>
<dbReference type="GO" id="GO:0003723">
    <property type="term" value="F:RNA binding"/>
    <property type="evidence" value="ECO:0007669"/>
    <property type="project" value="InterPro"/>
</dbReference>
<accession>A0A095BW12</accession>
<feature type="domain" description="RRM" evidence="2">
    <location>
        <begin position="136"/>
        <end position="205"/>
    </location>
</feature>
<dbReference type="Gene3D" id="3.30.70.330">
    <property type="match status" value="1"/>
</dbReference>
<dbReference type="Pfam" id="PF00076">
    <property type="entry name" value="RRM_1"/>
    <property type="match status" value="1"/>
</dbReference>
<evidence type="ECO:0000313" key="3">
    <source>
        <dbReference type="EMBL" id="KGB33173.1"/>
    </source>
</evidence>
<dbReference type="SUPFAM" id="SSF54928">
    <property type="entry name" value="RNA-binding domain, RBD"/>
    <property type="match status" value="1"/>
</dbReference>
<evidence type="ECO:0000259" key="2">
    <source>
        <dbReference type="SMART" id="SM00360"/>
    </source>
</evidence>
<name>A0A095BW12_SCHHA</name>
<proteinExistence type="predicted"/>
<dbReference type="CDD" id="cd00590">
    <property type="entry name" value="RRM_SF"/>
    <property type="match status" value="1"/>
</dbReference>
<dbReference type="InterPro" id="IPR012677">
    <property type="entry name" value="Nucleotide-bd_a/b_plait_sf"/>
</dbReference>
<dbReference type="STRING" id="6185.A0A095BW12"/>
<gene>
    <name evidence="3" type="ORF">MS3_01313</name>
</gene>
<dbReference type="EMBL" id="KL250535">
    <property type="protein sequence ID" value="KGB33173.1"/>
    <property type="molecule type" value="Genomic_DNA"/>
</dbReference>
<sequence>MKRTARDEVDCKSRTRRHSKKSKSTDCPSTKASGINIGLDKSNQTCSVKKEYSKNEKLGRKSKKRILQKSISETKAGSKHALLDFSSNDDYLDAVNRLKSIEFDGVKPNYRAIVGFTENVIQSNLSRQFVTNSPNCLIIRNLPYSLTATEIKEHFPMANRVHLGVNKFGIFNGSCILEMKNKEDLQILINECKHKYINNRVVRANLQCKSKSESSKSPDASMSYGLKLKEVPNVIEDDQIKALFPETSLTGLSSAPLKDSNTRNVFIFFKKSAQRKAAFKMFKNEVIMGYPISCRLWVPTNRRHKSQTKNIEEKVNDTVLNYNLPKSIIICYAESHILFIVFCTSIEPRNTSADLQQNNSGSLTQQQYQLSNKVISTMYRPDSKSESRGPVT</sequence>
<protein>
    <recommendedName>
        <fullName evidence="2">RRM domain-containing protein</fullName>
    </recommendedName>
</protein>
<dbReference type="AlphaFoldDB" id="A0A095BW12"/>
<dbReference type="InterPro" id="IPR000504">
    <property type="entry name" value="RRM_dom"/>
</dbReference>